<dbReference type="STRING" id="1926881.BTJ39_10915"/>
<dbReference type="InterPro" id="IPR011115">
    <property type="entry name" value="SecA_DEAD"/>
</dbReference>
<feature type="binding site" evidence="16">
    <location>
        <position position="512"/>
    </location>
    <ligand>
        <name>ATP</name>
        <dbReference type="ChEBI" id="CHEBI:30616"/>
    </ligand>
</feature>
<dbReference type="SMART" id="SM00957">
    <property type="entry name" value="SecA_DEAD"/>
    <property type="match status" value="1"/>
</dbReference>
<dbReference type="InterPro" id="IPR014018">
    <property type="entry name" value="SecA_motor_DEAD"/>
</dbReference>
<dbReference type="SUPFAM" id="SSF81767">
    <property type="entry name" value="Pre-protein crosslinking domain of SecA"/>
    <property type="match status" value="1"/>
</dbReference>
<dbReference type="PROSITE" id="PS51194">
    <property type="entry name" value="HELICASE_CTER"/>
    <property type="match status" value="1"/>
</dbReference>
<evidence type="ECO:0000256" key="10">
    <source>
        <dbReference type="ARBA" id="ARBA00022840"/>
    </source>
</evidence>
<keyword evidence="11 16" id="KW-0653">Protein transport</keyword>
<dbReference type="Gene3D" id="3.40.50.300">
    <property type="entry name" value="P-loop containing nucleotide triphosphate hydrolases"/>
    <property type="match status" value="2"/>
</dbReference>
<evidence type="ECO:0000256" key="12">
    <source>
        <dbReference type="ARBA" id="ARBA00022967"/>
    </source>
</evidence>
<dbReference type="CDD" id="cd18803">
    <property type="entry name" value="SF2_C_secA"/>
    <property type="match status" value="1"/>
</dbReference>
<evidence type="ECO:0000313" key="23">
    <source>
        <dbReference type="Proteomes" id="UP000190667"/>
    </source>
</evidence>
<comment type="induction">
    <text evidence="16">Repressed under conditions of excess protein secretion capacity and derepressed when protein secretion becomes limiting. This is regulated by SecM.</text>
</comment>
<keyword evidence="10 16" id="KW-0067">ATP-binding</keyword>
<dbReference type="Gene3D" id="1.10.3060.10">
    <property type="entry name" value="Helical scaffold and wing domains of SecA"/>
    <property type="match status" value="1"/>
</dbReference>
<organism evidence="22 23">
    <name type="scientific">Izhakiella australiensis</name>
    <dbReference type="NCBI Taxonomy" id="1926881"/>
    <lineage>
        <taxon>Bacteria</taxon>
        <taxon>Pseudomonadati</taxon>
        <taxon>Pseudomonadota</taxon>
        <taxon>Gammaproteobacteria</taxon>
        <taxon>Enterobacterales</taxon>
        <taxon>Erwiniaceae</taxon>
        <taxon>Izhakiella</taxon>
    </lineage>
</organism>
<dbReference type="EC" id="7.4.2.8" evidence="16"/>
<dbReference type="PROSITE" id="PS01312">
    <property type="entry name" value="SECA"/>
    <property type="match status" value="1"/>
</dbReference>
<dbReference type="GO" id="GO:0031522">
    <property type="term" value="C:cell envelope Sec protein transport complex"/>
    <property type="evidence" value="ECO:0007669"/>
    <property type="project" value="UniProtKB-ARBA"/>
</dbReference>
<dbReference type="PROSITE" id="PS51196">
    <property type="entry name" value="SECA_MOTOR_DEAD"/>
    <property type="match status" value="1"/>
</dbReference>
<dbReference type="GO" id="GO:0005829">
    <property type="term" value="C:cytosol"/>
    <property type="evidence" value="ECO:0007669"/>
    <property type="project" value="TreeGrafter"/>
</dbReference>
<feature type="domain" description="Helicase ATP-binding" evidence="19">
    <location>
        <begin position="89"/>
        <end position="247"/>
    </location>
</feature>
<dbReference type="EMBL" id="MRUL01000006">
    <property type="protein sequence ID" value="OON39941.1"/>
    <property type="molecule type" value="Genomic_DNA"/>
</dbReference>
<comment type="subunit">
    <text evidence="16">Monomer and homodimer. Part of the essential Sec protein translocation apparatus which comprises SecA, SecYEG and auxiliary proteins SecDF-YajC and YidC.</text>
</comment>
<dbReference type="Pfam" id="PF07516">
    <property type="entry name" value="SecA_SW"/>
    <property type="match status" value="1"/>
</dbReference>
<sequence length="901" mass="102259">MLIKLLTKVFGSRNDRTLRRMRKEVETINRKEAEFEKLSDDELKAKTTEFRARLEKGEVLESLIPDAFATVREASRRVFGMRHFDVQLLGGMVLNDRCIAEMRTGEGKTLTATLPAYLNALSGKGVHVVTVNDYLAQRDAENNRPLFEFLGLTVGINLPGMPAPAKRAAYAADITYGTNNEYGFDYLRDNMAFSPEERVQRKLHYALVDEVDSILIDEARTPLIISGPAEDSSELYIKVNKIIPHLQRQEKEDSDTFKGEGHFWLDEKARQVHLTERGLELIEELLVSQNIMEEGESLYSPNNIMMMHHVTAALRAHALFTRDVDYIVKDGEVIIVDEHTGRTMQGRRWSDGLHQAVEAKEGVEIQNENQTLASITFQNYFRLYEKLAGMTGTADTEAFEFSSIYKLDTIVVPTNRPMVRKDMADLVYMTEVDKIQAIIDDIRERTAKGQPVLVGTISIEKSEVISDALTRDGIKHNVLNAKFHAREAEIVAQAGQAGAVTIATNMAGRGTDIVLGGSWQVEIAELQDATDEQVEAIKTAWQTRHDQVLEAGGLHIIGTERHESRRIDNQLRGRAGRQGDPGSSRFYLSMEDALMRIFASDRVAGMMRKLGMKPGEAIEHPWVTKAIANAQRKVESRNFDIRKQLLEYDDVANDQRRAIYSQRNELLDVSDVSDTIGSIREDVFKTVIDTYIPPQSLEEMWDVSGLHDRLKADFDLDMPVAEWLDKEPELHEETLRERILENASAHYLNKEDVVGAEMMRHFEKGVMLQTLDSLWKEHLAAMDYLRQGIHLRGYAQKDPKQEYKRESFAMFAAMLESLKYEVISTLSKVQVRMPEEIEEMEEQRRQEAERLAQQQQLSHVDDDTEASIALAAQSGERKVGRNDPCPCGSGKKYKQCHGRLA</sequence>
<dbReference type="SMART" id="SM00958">
    <property type="entry name" value="SecA_PP_bind"/>
    <property type="match status" value="1"/>
</dbReference>
<keyword evidence="23" id="KW-1185">Reference proteome</keyword>
<dbReference type="Proteomes" id="UP000190667">
    <property type="component" value="Unassembled WGS sequence"/>
</dbReference>
<dbReference type="Pfam" id="PF02810">
    <property type="entry name" value="SEC-C"/>
    <property type="match status" value="1"/>
</dbReference>
<keyword evidence="6" id="KW-0997">Cell inner membrane</keyword>
<dbReference type="GO" id="GO:0006605">
    <property type="term" value="P:protein targeting"/>
    <property type="evidence" value="ECO:0007669"/>
    <property type="project" value="UniProtKB-UniRule"/>
</dbReference>
<dbReference type="GO" id="GO:0017038">
    <property type="term" value="P:protein import"/>
    <property type="evidence" value="ECO:0007669"/>
    <property type="project" value="InterPro"/>
</dbReference>
<dbReference type="InterPro" id="IPR000185">
    <property type="entry name" value="SecA"/>
</dbReference>
<dbReference type="InterPro" id="IPR014001">
    <property type="entry name" value="Helicase_ATP-bd"/>
</dbReference>
<feature type="compositionally biased region" description="Basic residues" evidence="18">
    <location>
        <begin position="891"/>
        <end position="901"/>
    </location>
</feature>
<dbReference type="NCBIfam" id="NF009538">
    <property type="entry name" value="PRK12904.1"/>
    <property type="match status" value="1"/>
</dbReference>
<proteinExistence type="evidence at transcript level"/>
<dbReference type="Pfam" id="PF01043">
    <property type="entry name" value="SecA_PP_bind"/>
    <property type="match status" value="1"/>
</dbReference>
<comment type="similarity">
    <text evidence="2 16 17">Belongs to the SecA family.</text>
</comment>
<dbReference type="InterPro" id="IPR001650">
    <property type="entry name" value="Helicase_C-like"/>
</dbReference>
<evidence type="ECO:0000313" key="22">
    <source>
        <dbReference type="EMBL" id="OON39941.1"/>
    </source>
</evidence>
<dbReference type="InterPro" id="IPR044722">
    <property type="entry name" value="SecA_SF2_C"/>
</dbReference>
<dbReference type="SUPFAM" id="SSF52540">
    <property type="entry name" value="P-loop containing nucleoside triphosphate hydrolases"/>
    <property type="match status" value="2"/>
</dbReference>
<dbReference type="HAMAP" id="MF_01382">
    <property type="entry name" value="SecA"/>
    <property type="match status" value="1"/>
</dbReference>
<comment type="function">
    <text evidence="16">Part of the Sec protein translocase complex. Interacts with the SecYEG preprotein conducting channel. Has a central role in coupling the hydrolysis of ATP to the transfer of proteins into and across the cell membrane, serving both as a receptor for the preprotein-SecB complex and as an ATP-driven molecular motor driving the stepwise translocation of polypeptide chains across the membrane.</text>
</comment>
<dbReference type="InterPro" id="IPR036670">
    <property type="entry name" value="SecA_X-link_sf"/>
</dbReference>
<feature type="domain" description="SecA family profile" evidence="21">
    <location>
        <begin position="3"/>
        <end position="619"/>
    </location>
</feature>
<evidence type="ECO:0000256" key="17">
    <source>
        <dbReference type="RuleBase" id="RU003874"/>
    </source>
</evidence>
<dbReference type="FunFam" id="1.10.3060.10:FF:000001">
    <property type="entry name" value="Preprotein translocase subunit SecA"/>
    <property type="match status" value="1"/>
</dbReference>
<keyword evidence="3 16" id="KW-0813">Transport</keyword>
<dbReference type="InterPro" id="IPR020937">
    <property type="entry name" value="SecA_CS"/>
</dbReference>
<feature type="domain" description="Helicase C-terminal" evidence="20">
    <location>
        <begin position="434"/>
        <end position="635"/>
    </location>
</feature>
<comment type="catalytic activity">
    <reaction evidence="15 16">
        <text>ATP + H2O + cellular proteinSide 1 = ADP + phosphate + cellular proteinSide 2.</text>
        <dbReference type="EC" id="7.4.2.8"/>
    </reaction>
</comment>
<dbReference type="GO" id="GO:0046872">
    <property type="term" value="F:metal ion binding"/>
    <property type="evidence" value="ECO:0007669"/>
    <property type="project" value="UniProtKB-KW"/>
</dbReference>
<reference evidence="22 23" key="1">
    <citation type="submission" date="2016-12" db="EMBL/GenBank/DDBJ databases">
        <title>Izhakiella australiana sp. nov. of genus Izhakiella isolated from Australian desert.</title>
        <authorList>
            <person name="Ji M."/>
        </authorList>
    </citation>
    <scope>NUCLEOTIDE SEQUENCE [LARGE SCALE GENOMIC DNA]</scope>
    <source>
        <strain evidence="22 23">D4N98</strain>
    </source>
</reference>
<dbReference type="AlphaFoldDB" id="A0A1S8YLI1"/>
<evidence type="ECO:0000256" key="7">
    <source>
        <dbReference type="ARBA" id="ARBA00022723"/>
    </source>
</evidence>
<name>A0A1S8YLI1_9GAMM</name>
<dbReference type="FunFam" id="3.40.50.300:FF:000081">
    <property type="entry name" value="Preprotein translocase subunit SecA"/>
    <property type="match status" value="1"/>
</dbReference>
<evidence type="ECO:0000256" key="18">
    <source>
        <dbReference type="SAM" id="MobiDB-lite"/>
    </source>
</evidence>
<feature type="binding site" evidence="16">
    <location>
        <begin position="105"/>
        <end position="109"/>
    </location>
    <ligand>
        <name>ATP</name>
        <dbReference type="ChEBI" id="CHEBI:30616"/>
    </ligand>
</feature>
<feature type="region of interest" description="Disordered" evidence="18">
    <location>
        <begin position="871"/>
        <end position="901"/>
    </location>
</feature>
<comment type="caution">
    <text evidence="22">The sequence shown here is derived from an EMBL/GenBank/DDBJ whole genome shotgun (WGS) entry which is preliminary data.</text>
</comment>
<evidence type="ECO:0000256" key="4">
    <source>
        <dbReference type="ARBA" id="ARBA00022475"/>
    </source>
</evidence>
<dbReference type="PRINTS" id="PR00906">
    <property type="entry name" value="SECA"/>
</dbReference>
<dbReference type="OrthoDB" id="9805579at2"/>
<keyword evidence="14 16" id="KW-0472">Membrane</keyword>
<keyword evidence="12 16" id="KW-1278">Translocase</keyword>
<dbReference type="FunFam" id="3.90.1440.10:FF:000001">
    <property type="entry name" value="Preprotein translocase subunit SecA"/>
    <property type="match status" value="1"/>
</dbReference>
<dbReference type="Gene3D" id="3.90.1440.10">
    <property type="entry name" value="SecA, preprotein cross-linking domain"/>
    <property type="match status" value="1"/>
</dbReference>
<dbReference type="InterPro" id="IPR011130">
    <property type="entry name" value="SecA_preprotein_X-link_dom"/>
</dbReference>
<dbReference type="FunFam" id="3.40.50.300:FF:000113">
    <property type="entry name" value="Preprotein translocase subunit SecA"/>
    <property type="match status" value="1"/>
</dbReference>
<evidence type="ECO:0000259" key="19">
    <source>
        <dbReference type="PROSITE" id="PS51192"/>
    </source>
</evidence>
<dbReference type="GO" id="GO:0043952">
    <property type="term" value="P:protein transport by the Sec complex"/>
    <property type="evidence" value="ECO:0007669"/>
    <property type="project" value="TreeGrafter"/>
</dbReference>
<dbReference type="InterPro" id="IPR027417">
    <property type="entry name" value="P-loop_NTPase"/>
</dbReference>
<feature type="binding site" evidence="16">
    <location>
        <position position="87"/>
    </location>
    <ligand>
        <name>ATP</name>
        <dbReference type="ChEBI" id="CHEBI:30616"/>
    </ligand>
</feature>
<keyword evidence="13 16" id="KW-0811">Translocation</keyword>
<dbReference type="GO" id="GO:0008564">
    <property type="term" value="F:protein-exporting ATPase activity"/>
    <property type="evidence" value="ECO:0007669"/>
    <property type="project" value="UniProtKB-EC"/>
</dbReference>
<evidence type="ECO:0000256" key="8">
    <source>
        <dbReference type="ARBA" id="ARBA00022741"/>
    </source>
</evidence>
<keyword evidence="8 16" id="KW-0547">Nucleotide-binding</keyword>
<dbReference type="CDD" id="cd17928">
    <property type="entry name" value="DEXDc_SecA"/>
    <property type="match status" value="1"/>
</dbReference>
<dbReference type="Pfam" id="PF07517">
    <property type="entry name" value="SecA_DEAD"/>
    <property type="match status" value="1"/>
</dbReference>
<keyword evidence="9" id="KW-0862">Zinc</keyword>
<evidence type="ECO:0000256" key="16">
    <source>
        <dbReference type="HAMAP-Rule" id="MF_01382"/>
    </source>
</evidence>
<dbReference type="PANTHER" id="PTHR30612:SF0">
    <property type="entry name" value="CHLOROPLAST PROTEIN-TRANSPORTING ATPASE"/>
    <property type="match status" value="1"/>
</dbReference>
<dbReference type="GO" id="GO:0005886">
    <property type="term" value="C:plasma membrane"/>
    <property type="evidence" value="ECO:0007669"/>
    <property type="project" value="UniProtKB-SubCell"/>
</dbReference>
<comment type="subcellular location">
    <subcellularLocation>
        <location evidence="16">Cell membrane</location>
        <topology evidence="16">Peripheral membrane protein</topology>
        <orientation evidence="16">Cytoplasmic side</orientation>
    </subcellularLocation>
    <subcellularLocation>
        <location evidence="16">Cytoplasm</location>
    </subcellularLocation>
    <text evidence="16">Distribution is 50-50.</text>
</comment>
<dbReference type="RefSeq" id="WP_078002721.1">
    <property type="nucleotide sequence ID" value="NZ_MRUL01000006.1"/>
</dbReference>
<evidence type="ECO:0000256" key="13">
    <source>
        <dbReference type="ARBA" id="ARBA00023010"/>
    </source>
</evidence>
<keyword evidence="7" id="KW-0479">Metal-binding</keyword>
<evidence type="ECO:0000256" key="15">
    <source>
        <dbReference type="ARBA" id="ARBA00034006"/>
    </source>
</evidence>
<dbReference type="GO" id="GO:0005524">
    <property type="term" value="F:ATP binding"/>
    <property type="evidence" value="ECO:0007669"/>
    <property type="project" value="UniProtKB-UniRule"/>
</dbReference>
<dbReference type="GO" id="GO:0065002">
    <property type="term" value="P:intracellular protein transmembrane transport"/>
    <property type="evidence" value="ECO:0007669"/>
    <property type="project" value="UniProtKB-UniRule"/>
</dbReference>
<evidence type="ECO:0000259" key="20">
    <source>
        <dbReference type="PROSITE" id="PS51194"/>
    </source>
</evidence>
<keyword evidence="4 16" id="KW-1003">Cell membrane</keyword>
<dbReference type="NCBIfam" id="TIGR00963">
    <property type="entry name" value="secA"/>
    <property type="match status" value="1"/>
</dbReference>
<evidence type="ECO:0000256" key="3">
    <source>
        <dbReference type="ARBA" id="ARBA00022448"/>
    </source>
</evidence>
<keyword evidence="5 16" id="KW-0963">Cytoplasm</keyword>
<dbReference type="InterPro" id="IPR011116">
    <property type="entry name" value="SecA_Wing/Scaffold"/>
</dbReference>
<evidence type="ECO:0000259" key="21">
    <source>
        <dbReference type="PROSITE" id="PS51196"/>
    </source>
</evidence>
<evidence type="ECO:0000256" key="11">
    <source>
        <dbReference type="ARBA" id="ARBA00022927"/>
    </source>
</evidence>
<gene>
    <name evidence="16" type="primary">secA</name>
    <name evidence="22" type="ORF">BTJ39_10915</name>
</gene>
<protein>
    <recommendedName>
        <fullName evidence="16 17">Protein translocase subunit SecA</fullName>
        <ecNumber evidence="16">7.4.2.8</ecNumber>
    </recommendedName>
</protein>
<dbReference type="PROSITE" id="PS51192">
    <property type="entry name" value="HELICASE_ATP_BIND_1"/>
    <property type="match status" value="1"/>
</dbReference>
<evidence type="ECO:0000256" key="1">
    <source>
        <dbReference type="ARBA" id="ARBA00001947"/>
    </source>
</evidence>
<dbReference type="SUPFAM" id="SSF81886">
    <property type="entry name" value="Helical scaffold and wing domains of SecA"/>
    <property type="match status" value="1"/>
</dbReference>
<dbReference type="InterPro" id="IPR036266">
    <property type="entry name" value="SecA_Wing/Scaffold_sf"/>
</dbReference>
<evidence type="ECO:0000256" key="6">
    <source>
        <dbReference type="ARBA" id="ARBA00022519"/>
    </source>
</evidence>
<evidence type="ECO:0000256" key="2">
    <source>
        <dbReference type="ARBA" id="ARBA00007650"/>
    </source>
</evidence>
<evidence type="ECO:0000256" key="14">
    <source>
        <dbReference type="ARBA" id="ARBA00023136"/>
    </source>
</evidence>
<dbReference type="PANTHER" id="PTHR30612">
    <property type="entry name" value="SECA INNER MEMBRANE COMPONENT OF SEC PROTEIN SECRETION SYSTEM"/>
    <property type="match status" value="1"/>
</dbReference>
<accession>A0A1S8YLI1</accession>
<comment type="cofactor">
    <cofactor evidence="1">
        <name>Zn(2+)</name>
        <dbReference type="ChEBI" id="CHEBI:29105"/>
    </cofactor>
</comment>
<dbReference type="InterPro" id="IPR004027">
    <property type="entry name" value="SEC_C_motif"/>
</dbReference>
<evidence type="ECO:0000256" key="5">
    <source>
        <dbReference type="ARBA" id="ARBA00022490"/>
    </source>
</evidence>
<evidence type="ECO:0000256" key="9">
    <source>
        <dbReference type="ARBA" id="ARBA00022833"/>
    </source>
</evidence>
<dbReference type="Pfam" id="PF21090">
    <property type="entry name" value="P-loop_SecA"/>
    <property type="match status" value="1"/>
</dbReference>